<dbReference type="InterPro" id="IPR037522">
    <property type="entry name" value="HD_GYP_dom"/>
</dbReference>
<reference evidence="3 4" key="1">
    <citation type="submission" date="2018-06" db="EMBL/GenBank/DDBJ databases">
        <title>Complete genome of Desulfovibrio marinus P48SEP.</title>
        <authorList>
            <person name="Crispim J.S."/>
            <person name="Vidigal P.M.P."/>
            <person name="Silva L.C.F."/>
            <person name="Araujo L.C."/>
            <person name="Laguardia C.N."/>
            <person name="Dias R.S."/>
            <person name="Sousa M.P."/>
            <person name="Paula S.O."/>
            <person name="Silva C."/>
        </authorList>
    </citation>
    <scope>NUCLEOTIDE SEQUENCE [LARGE SCALE GENOMIC DNA]</scope>
    <source>
        <strain evidence="3 4">P48SEP</strain>
    </source>
</reference>
<dbReference type="Pfam" id="PF01590">
    <property type="entry name" value="GAF"/>
    <property type="match status" value="1"/>
</dbReference>
<name>A0A6P1ZM41_9BACT</name>
<dbReference type="CDD" id="cd00077">
    <property type="entry name" value="HDc"/>
    <property type="match status" value="1"/>
</dbReference>
<dbReference type="InterPro" id="IPR029016">
    <property type="entry name" value="GAF-like_dom_sf"/>
</dbReference>
<dbReference type="PANTHER" id="PTHR45228">
    <property type="entry name" value="CYCLIC DI-GMP PHOSPHODIESTERASE TM_0186-RELATED"/>
    <property type="match status" value="1"/>
</dbReference>
<dbReference type="Proteomes" id="UP000434052">
    <property type="component" value="Unassembled WGS sequence"/>
</dbReference>
<sequence length="398" mass="44528">MATIEELNRYEDVDTVLDALLWHARNLARADAGSIYLVEDGTLRFRYVHNDTLFGEGMQTGEGKAAVYRSHTLAMDETSIVGYVASTGRTLAIDDAYALPPESPFSFNKSFDHKTGYATKSILTIPLKSFSGELLGVMQIINARNAEGRFAPFDRESMTYIPLFANKCTVILERSMMTRERILRMIKLAELRDPKETGSHVQRVGSYAAEIYRSWAEFRGVRPEERKRYGDLIRIAAMLHDVGKVGIADAILKKPGKLTEDEYEAMKMHPIYGAQVFCDAAPALDQMCYDIALHHHERYDGAGYPGRIGDVMRPVGPRGAPLAGEDIPLSARIVALADVYDALCSSRVYKEAWSDDEVLALIMAEKGAQFDPELVDSFLRIQDVVYAIRLKFCDDCKS</sequence>
<dbReference type="SUPFAM" id="SSF109604">
    <property type="entry name" value="HD-domain/PDEase-like"/>
    <property type="match status" value="1"/>
</dbReference>
<keyword evidence="5" id="KW-1185">Reference proteome</keyword>
<evidence type="ECO:0000313" key="3">
    <source>
        <dbReference type="EMBL" id="TVM36876.1"/>
    </source>
</evidence>
<dbReference type="GO" id="GO:0016787">
    <property type="term" value="F:hydrolase activity"/>
    <property type="evidence" value="ECO:0007669"/>
    <property type="project" value="UniProtKB-KW"/>
</dbReference>
<dbReference type="AlphaFoldDB" id="A0A6P1ZM41"/>
<dbReference type="InterPro" id="IPR003018">
    <property type="entry name" value="GAF"/>
</dbReference>
<feature type="domain" description="HD-GYP" evidence="1">
    <location>
        <begin position="175"/>
        <end position="394"/>
    </location>
</feature>
<dbReference type="Gene3D" id="1.10.3210.10">
    <property type="entry name" value="Hypothetical protein af1432"/>
    <property type="match status" value="1"/>
</dbReference>
<dbReference type="SUPFAM" id="SSF55781">
    <property type="entry name" value="GAF domain-like"/>
    <property type="match status" value="1"/>
</dbReference>
<evidence type="ECO:0000313" key="2">
    <source>
        <dbReference type="EMBL" id="QJT11270.1"/>
    </source>
</evidence>
<reference evidence="2 5" key="2">
    <citation type="submission" date="2019-04" db="EMBL/GenBank/DDBJ databases">
        <title>Isolation and culture of sulfate reducing bacteria from the cold seep of the South China Sea.</title>
        <authorList>
            <person name="Sun C."/>
            <person name="Liu R."/>
        </authorList>
    </citation>
    <scope>NUCLEOTIDE SEQUENCE [LARGE SCALE GENOMIC DNA]</scope>
    <source>
        <strain evidence="2 5">CS1</strain>
    </source>
</reference>
<dbReference type="EMBL" id="QMIF01000001">
    <property type="protein sequence ID" value="TVM36876.1"/>
    <property type="molecule type" value="Genomic_DNA"/>
</dbReference>
<evidence type="ECO:0000313" key="5">
    <source>
        <dbReference type="Proteomes" id="UP000503251"/>
    </source>
</evidence>
<dbReference type="Gene3D" id="3.30.450.40">
    <property type="match status" value="1"/>
</dbReference>
<gene>
    <name evidence="3" type="ORF">DQK91_01780</name>
    <name evidence="2" type="ORF">E8L03_08165</name>
</gene>
<evidence type="ECO:0000259" key="1">
    <source>
        <dbReference type="PROSITE" id="PS51832"/>
    </source>
</evidence>
<accession>A0A6P1ZM41</accession>
<dbReference type="SMART" id="SM00065">
    <property type="entry name" value="GAF"/>
    <property type="match status" value="1"/>
</dbReference>
<dbReference type="Proteomes" id="UP000503251">
    <property type="component" value="Chromosome"/>
</dbReference>
<evidence type="ECO:0000313" key="4">
    <source>
        <dbReference type="Proteomes" id="UP000434052"/>
    </source>
</evidence>
<protein>
    <submittedName>
        <fullName evidence="2">HD domain-containing protein</fullName>
    </submittedName>
    <submittedName>
        <fullName evidence="3">Metal-dependent phosphohydrolase</fullName>
    </submittedName>
</protein>
<dbReference type="OrthoDB" id="9769359at2"/>
<dbReference type="InterPro" id="IPR003607">
    <property type="entry name" value="HD/PDEase_dom"/>
</dbReference>
<keyword evidence="3" id="KW-0378">Hydrolase</keyword>
<dbReference type="PROSITE" id="PS51832">
    <property type="entry name" value="HD_GYP"/>
    <property type="match status" value="1"/>
</dbReference>
<dbReference type="SMART" id="SM00471">
    <property type="entry name" value="HDc"/>
    <property type="match status" value="1"/>
</dbReference>
<organism evidence="3 4">
    <name type="scientific">Oceanidesulfovibrio marinus</name>
    <dbReference type="NCBI Taxonomy" id="370038"/>
    <lineage>
        <taxon>Bacteria</taxon>
        <taxon>Pseudomonadati</taxon>
        <taxon>Thermodesulfobacteriota</taxon>
        <taxon>Desulfovibrionia</taxon>
        <taxon>Desulfovibrionales</taxon>
        <taxon>Desulfovibrionaceae</taxon>
        <taxon>Oceanidesulfovibrio</taxon>
    </lineage>
</organism>
<dbReference type="EMBL" id="CP039543">
    <property type="protein sequence ID" value="QJT11270.1"/>
    <property type="molecule type" value="Genomic_DNA"/>
</dbReference>
<proteinExistence type="predicted"/>
<dbReference type="Pfam" id="PF13487">
    <property type="entry name" value="HD_5"/>
    <property type="match status" value="1"/>
</dbReference>
<dbReference type="InterPro" id="IPR052020">
    <property type="entry name" value="Cyclic_di-GMP/3'3'-cGAMP_PDE"/>
</dbReference>